<evidence type="ECO:0000256" key="7">
    <source>
        <dbReference type="ARBA" id="ARBA00022840"/>
    </source>
</evidence>
<dbReference type="InterPro" id="IPR013655">
    <property type="entry name" value="PAS_fold_3"/>
</dbReference>
<evidence type="ECO:0000256" key="1">
    <source>
        <dbReference type="ARBA" id="ARBA00000085"/>
    </source>
</evidence>
<evidence type="ECO:0000256" key="3">
    <source>
        <dbReference type="ARBA" id="ARBA00022553"/>
    </source>
</evidence>
<dbReference type="Proteomes" id="UP000631653">
    <property type="component" value="Unassembled WGS sequence"/>
</dbReference>
<comment type="caution">
    <text evidence="9">The sequence shown here is derived from an EMBL/GenBank/DDBJ whole genome shotgun (WGS) entry which is preliminary data.</text>
</comment>
<keyword evidence="4" id="KW-0808">Transferase</keyword>
<dbReference type="PANTHER" id="PTHR41523:SF7">
    <property type="entry name" value="HISTIDINE KINASE"/>
    <property type="match status" value="1"/>
</dbReference>
<dbReference type="Pfam" id="PF08448">
    <property type="entry name" value="PAS_4"/>
    <property type="match status" value="1"/>
</dbReference>
<keyword evidence="5" id="KW-0547">Nucleotide-binding</keyword>
<dbReference type="InterPro" id="IPR000014">
    <property type="entry name" value="PAS"/>
</dbReference>
<keyword evidence="6" id="KW-0418">Kinase</keyword>
<dbReference type="PANTHER" id="PTHR41523">
    <property type="entry name" value="TWO-COMPONENT SYSTEM SENSOR PROTEIN"/>
    <property type="match status" value="1"/>
</dbReference>
<dbReference type="EC" id="2.7.13.3" evidence="2"/>
<name>A0ABX0JVT0_9PROT</name>
<evidence type="ECO:0000256" key="6">
    <source>
        <dbReference type="ARBA" id="ARBA00022777"/>
    </source>
</evidence>
<accession>A0ABX0JVT0</accession>
<evidence type="ECO:0000256" key="2">
    <source>
        <dbReference type="ARBA" id="ARBA00012438"/>
    </source>
</evidence>
<evidence type="ECO:0000313" key="10">
    <source>
        <dbReference type="Proteomes" id="UP000631653"/>
    </source>
</evidence>
<keyword evidence="3" id="KW-0597">Phosphoprotein</keyword>
<dbReference type="Gene3D" id="3.30.450.20">
    <property type="entry name" value="PAS domain"/>
    <property type="match status" value="2"/>
</dbReference>
<dbReference type="InterPro" id="IPR013656">
    <property type="entry name" value="PAS_4"/>
</dbReference>
<protein>
    <recommendedName>
        <fullName evidence="2">histidine kinase</fullName>
        <ecNumber evidence="2">2.7.13.3</ecNumber>
    </recommendedName>
</protein>
<dbReference type="SMART" id="SM00911">
    <property type="entry name" value="HWE_HK"/>
    <property type="match status" value="1"/>
</dbReference>
<comment type="catalytic activity">
    <reaction evidence="1">
        <text>ATP + protein L-histidine = ADP + protein N-phospho-L-histidine.</text>
        <dbReference type="EC" id="2.7.13.3"/>
    </reaction>
</comment>
<evidence type="ECO:0000256" key="5">
    <source>
        <dbReference type="ARBA" id="ARBA00022741"/>
    </source>
</evidence>
<keyword evidence="10" id="KW-1185">Reference proteome</keyword>
<dbReference type="Gene3D" id="3.30.565.10">
    <property type="entry name" value="Histidine kinase-like ATPase, C-terminal domain"/>
    <property type="match status" value="1"/>
</dbReference>
<evidence type="ECO:0000256" key="4">
    <source>
        <dbReference type="ARBA" id="ARBA00022679"/>
    </source>
</evidence>
<keyword evidence="7" id="KW-0067">ATP-binding</keyword>
<evidence type="ECO:0000313" key="9">
    <source>
        <dbReference type="EMBL" id="NHN87389.1"/>
    </source>
</evidence>
<dbReference type="InterPro" id="IPR036890">
    <property type="entry name" value="HATPase_C_sf"/>
</dbReference>
<reference evidence="9 10" key="1">
    <citation type="journal article" date="2020" name="Int. J. Syst. Evol. Microbiol.">
        <title>Novel acetic acid bacteria from cider fermentations: Acetobacter conturbans sp. nov. and Acetobacter fallax sp. nov.</title>
        <authorList>
            <person name="Sombolestani A.S."/>
            <person name="Cleenwerck I."/>
            <person name="Cnockaert M."/>
            <person name="Borremans W."/>
            <person name="Wieme A.D."/>
            <person name="De Vuyst L."/>
            <person name="Vandamme P."/>
        </authorList>
    </citation>
    <scope>NUCLEOTIDE SEQUENCE [LARGE SCALE GENOMIC DNA]</scope>
    <source>
        <strain evidence="9 10">LMG 1627</strain>
    </source>
</reference>
<organism evidence="9 10">
    <name type="scientific">Acetobacter conturbans</name>
    <dbReference type="NCBI Taxonomy" id="1737472"/>
    <lineage>
        <taxon>Bacteria</taxon>
        <taxon>Pseudomonadati</taxon>
        <taxon>Pseudomonadota</taxon>
        <taxon>Alphaproteobacteria</taxon>
        <taxon>Acetobacterales</taxon>
        <taxon>Acetobacteraceae</taxon>
        <taxon>Acetobacter</taxon>
    </lineage>
</organism>
<dbReference type="Pfam" id="PF07536">
    <property type="entry name" value="HWE_HK"/>
    <property type="match status" value="1"/>
</dbReference>
<dbReference type="SUPFAM" id="SSF55785">
    <property type="entry name" value="PYP-like sensor domain (PAS domain)"/>
    <property type="match status" value="2"/>
</dbReference>
<dbReference type="InterPro" id="IPR011102">
    <property type="entry name" value="Sig_transdc_His_kinase_HWE"/>
</dbReference>
<evidence type="ECO:0000259" key="8">
    <source>
        <dbReference type="SMART" id="SM00911"/>
    </source>
</evidence>
<proteinExistence type="predicted"/>
<feature type="domain" description="Signal transduction histidine kinase HWE region" evidence="8">
    <location>
        <begin position="297"/>
        <end position="377"/>
    </location>
</feature>
<dbReference type="EMBL" id="WOSY01000001">
    <property type="protein sequence ID" value="NHN87389.1"/>
    <property type="molecule type" value="Genomic_DNA"/>
</dbReference>
<dbReference type="InterPro" id="IPR035965">
    <property type="entry name" value="PAS-like_dom_sf"/>
</dbReference>
<dbReference type="CDD" id="cd00130">
    <property type="entry name" value="PAS"/>
    <property type="match status" value="1"/>
</dbReference>
<sequence>MRIESFTEIDFYAIYLKKCTSNSVYGSACVRKASSMNTIDAVISAANCEAFDFLPDLIGIVRPNGSYIYFNKAWRKHTANTAQDFASPEWIKCVHPADRRDVETAIQLSYGNGQPQETEFRIEAQSSNPQWFLLRTAPHADEDGRVLFWLHILTCLHKEKADDLALRHTARMRMEMLNVSTDCIKLINTDGTLAHMNEAGCTALCVPQDSDFGMDWLGLLPPEIGEPGREALKKARNGICNRFFGISQTPGESPRYWDNMLTPLLTPAGEVEAILCVSRDVTAAHHDEQRIGMLLREVSHRARNMLTVIRALMRRTVPDPHEEFVSILDKRITSIARSQDLLVQDHWTGATVQHVVVAQTVTVGDERSQRLHIDGDPTIKLRPEAAEKIGLAIHELTTNAVRHGAFSNPVGTVSVAWNIEKQDGERFFRMRWKEEGGPPISEPLRKGFGTALIERNPRGVNGAVVVYRAEPDGILWEFTAPTSGALTFS</sequence>
<dbReference type="Pfam" id="PF08447">
    <property type="entry name" value="PAS_3"/>
    <property type="match status" value="1"/>
</dbReference>
<gene>
    <name evidence="9" type="ORF">GOB81_01895</name>
</gene>